<keyword evidence="2" id="KW-1185">Reference proteome</keyword>
<accession>A0A9P9JMR0</accession>
<gene>
    <name evidence="1" type="ORF">BKA55DRAFT_582919</name>
</gene>
<dbReference type="AlphaFoldDB" id="A0A9P9JMR0"/>
<dbReference type="EMBL" id="JAGMUX010000022">
    <property type="protein sequence ID" value="KAH7230473.1"/>
    <property type="molecule type" value="Genomic_DNA"/>
</dbReference>
<dbReference type="RefSeq" id="XP_046043111.1">
    <property type="nucleotide sequence ID" value="XM_046194151.1"/>
</dbReference>
<evidence type="ECO:0000313" key="1">
    <source>
        <dbReference type="EMBL" id="KAH7230473.1"/>
    </source>
</evidence>
<dbReference type="GeneID" id="70224105"/>
<dbReference type="Proteomes" id="UP000720189">
    <property type="component" value="Unassembled WGS sequence"/>
</dbReference>
<sequence length="125" mass="14387">MDIYAVIYEHDPEASLNSVDVVVVQYDAVHHTLTPVLFTHSKWVSEDIGQYEEQVVKAALTYMARGNLQRVHALTTVGLSFQVWVVNREKEELEPFKDSEKYIDADCEEADILVRFVDSIEQTNR</sequence>
<evidence type="ECO:0000313" key="2">
    <source>
        <dbReference type="Proteomes" id="UP000720189"/>
    </source>
</evidence>
<comment type="caution">
    <text evidence="1">The sequence shown here is derived from an EMBL/GenBank/DDBJ whole genome shotgun (WGS) entry which is preliminary data.</text>
</comment>
<organism evidence="1 2">
    <name type="scientific">Fusarium redolens</name>
    <dbReference type="NCBI Taxonomy" id="48865"/>
    <lineage>
        <taxon>Eukaryota</taxon>
        <taxon>Fungi</taxon>
        <taxon>Dikarya</taxon>
        <taxon>Ascomycota</taxon>
        <taxon>Pezizomycotina</taxon>
        <taxon>Sordariomycetes</taxon>
        <taxon>Hypocreomycetidae</taxon>
        <taxon>Hypocreales</taxon>
        <taxon>Nectriaceae</taxon>
        <taxon>Fusarium</taxon>
        <taxon>Fusarium redolens species complex</taxon>
    </lineage>
</organism>
<proteinExistence type="predicted"/>
<protein>
    <submittedName>
        <fullName evidence="1">Uncharacterized protein</fullName>
    </submittedName>
</protein>
<reference evidence="1" key="1">
    <citation type="journal article" date="2021" name="Nat. Commun.">
        <title>Genetic determinants of endophytism in the Arabidopsis root mycobiome.</title>
        <authorList>
            <person name="Mesny F."/>
            <person name="Miyauchi S."/>
            <person name="Thiergart T."/>
            <person name="Pickel B."/>
            <person name="Atanasova L."/>
            <person name="Karlsson M."/>
            <person name="Huettel B."/>
            <person name="Barry K.W."/>
            <person name="Haridas S."/>
            <person name="Chen C."/>
            <person name="Bauer D."/>
            <person name="Andreopoulos W."/>
            <person name="Pangilinan J."/>
            <person name="LaButti K."/>
            <person name="Riley R."/>
            <person name="Lipzen A."/>
            <person name="Clum A."/>
            <person name="Drula E."/>
            <person name="Henrissat B."/>
            <person name="Kohler A."/>
            <person name="Grigoriev I.V."/>
            <person name="Martin F.M."/>
            <person name="Hacquard S."/>
        </authorList>
    </citation>
    <scope>NUCLEOTIDE SEQUENCE</scope>
    <source>
        <strain evidence="1">MPI-CAGE-AT-0023</strain>
    </source>
</reference>
<name>A0A9P9JMR0_FUSRE</name>